<dbReference type="Pfam" id="PF06645">
    <property type="entry name" value="SPC12"/>
    <property type="match status" value="1"/>
</dbReference>
<protein>
    <submittedName>
        <fullName evidence="7">Uncharacterized protein</fullName>
    </submittedName>
</protein>
<comment type="subcellular location">
    <subcellularLocation>
        <location evidence="1">Endoplasmic reticulum membrane</location>
        <topology evidence="1">Multi-pass membrane protein</topology>
    </subcellularLocation>
</comment>
<evidence type="ECO:0000256" key="4">
    <source>
        <dbReference type="ARBA" id="ARBA00022824"/>
    </source>
</evidence>
<evidence type="ECO:0000256" key="3">
    <source>
        <dbReference type="ARBA" id="ARBA00022692"/>
    </source>
</evidence>
<sequence>MNDYFQQIIEGKIDFEGQKVVERIVKTTLISATAVSFILGFASQSLRHVWVIRSVRARIICCCSASVANVQSSSCAVASCQRVMSYHICLRLLLSRRIRAAE</sequence>
<accession>A0A1C7M7Y2</accession>
<keyword evidence="6" id="KW-0472">Membrane</keyword>
<dbReference type="GO" id="GO:0005787">
    <property type="term" value="C:signal peptidase complex"/>
    <property type="evidence" value="ECO:0007669"/>
    <property type="project" value="InterPro"/>
</dbReference>
<name>A0A1C7M7Y2_GRIFR</name>
<proteinExistence type="inferred from homology"/>
<evidence type="ECO:0000256" key="5">
    <source>
        <dbReference type="ARBA" id="ARBA00022989"/>
    </source>
</evidence>
<gene>
    <name evidence="7" type="ORF">A0H81_06826</name>
</gene>
<dbReference type="STRING" id="5627.A0A1C7M7Y2"/>
<evidence type="ECO:0000256" key="2">
    <source>
        <dbReference type="ARBA" id="ARBA00005245"/>
    </source>
</evidence>
<keyword evidence="8" id="KW-1185">Reference proteome</keyword>
<comment type="caution">
    <text evidence="7">The sequence shown here is derived from an EMBL/GenBank/DDBJ whole genome shotgun (WGS) entry which is preliminary data.</text>
</comment>
<organism evidence="7 8">
    <name type="scientific">Grifola frondosa</name>
    <name type="common">Maitake</name>
    <name type="synonym">Polyporus frondosus</name>
    <dbReference type="NCBI Taxonomy" id="5627"/>
    <lineage>
        <taxon>Eukaryota</taxon>
        <taxon>Fungi</taxon>
        <taxon>Dikarya</taxon>
        <taxon>Basidiomycota</taxon>
        <taxon>Agaricomycotina</taxon>
        <taxon>Agaricomycetes</taxon>
        <taxon>Polyporales</taxon>
        <taxon>Grifolaceae</taxon>
        <taxon>Grifola</taxon>
    </lineage>
</organism>
<keyword evidence="5" id="KW-1133">Transmembrane helix</keyword>
<evidence type="ECO:0000256" key="6">
    <source>
        <dbReference type="ARBA" id="ARBA00023136"/>
    </source>
</evidence>
<dbReference type="OrthoDB" id="263893at2759"/>
<dbReference type="GO" id="GO:0006465">
    <property type="term" value="P:signal peptide processing"/>
    <property type="evidence" value="ECO:0007669"/>
    <property type="project" value="InterPro"/>
</dbReference>
<evidence type="ECO:0000313" key="7">
    <source>
        <dbReference type="EMBL" id="OBZ72948.1"/>
    </source>
</evidence>
<evidence type="ECO:0000313" key="8">
    <source>
        <dbReference type="Proteomes" id="UP000092993"/>
    </source>
</evidence>
<dbReference type="InterPro" id="IPR009542">
    <property type="entry name" value="Spc1/SPCS1"/>
</dbReference>
<comment type="similarity">
    <text evidence="2">Belongs to the SPCS1 family.</text>
</comment>
<dbReference type="EMBL" id="LUGG01000007">
    <property type="protein sequence ID" value="OBZ72948.1"/>
    <property type="molecule type" value="Genomic_DNA"/>
</dbReference>
<keyword evidence="3" id="KW-0812">Transmembrane</keyword>
<evidence type="ECO:0000256" key="1">
    <source>
        <dbReference type="ARBA" id="ARBA00004477"/>
    </source>
</evidence>
<dbReference type="Proteomes" id="UP000092993">
    <property type="component" value="Unassembled WGS sequence"/>
</dbReference>
<keyword evidence="4" id="KW-0256">Endoplasmic reticulum</keyword>
<dbReference type="AlphaFoldDB" id="A0A1C7M7Y2"/>
<reference evidence="7 8" key="1">
    <citation type="submission" date="2016-03" db="EMBL/GenBank/DDBJ databases">
        <title>Whole genome sequencing of Grifola frondosa 9006-11.</title>
        <authorList>
            <person name="Min B."/>
            <person name="Park H."/>
            <person name="Kim J.-G."/>
            <person name="Cho H."/>
            <person name="Oh Y.-L."/>
            <person name="Kong W.-S."/>
            <person name="Choi I.-G."/>
        </authorList>
    </citation>
    <scope>NUCLEOTIDE SEQUENCE [LARGE SCALE GENOMIC DNA]</scope>
    <source>
        <strain evidence="7 8">9006-11</strain>
    </source>
</reference>